<dbReference type="Pfam" id="PF12768">
    <property type="entry name" value="Rax2"/>
    <property type="match status" value="1"/>
</dbReference>
<dbReference type="GO" id="GO:1902929">
    <property type="term" value="C:plasma membrane of growing cell tip"/>
    <property type="evidence" value="ECO:0007669"/>
    <property type="project" value="TreeGrafter"/>
</dbReference>
<dbReference type="InterPro" id="IPR048266">
    <property type="entry name" value="Rax2-like_second"/>
</dbReference>
<keyword evidence="4" id="KW-0472">Membrane</keyword>
<dbReference type="Gene3D" id="2.30.30.40">
    <property type="entry name" value="SH3 Domains"/>
    <property type="match status" value="1"/>
</dbReference>
<dbReference type="PROSITE" id="PS50002">
    <property type="entry name" value="SH3"/>
    <property type="match status" value="1"/>
</dbReference>
<comment type="caution">
    <text evidence="6">The sequence shown here is derived from an EMBL/GenBank/DDBJ whole genome shotgun (WGS) entry which is preliminary data.</text>
</comment>
<dbReference type="InterPro" id="IPR011043">
    <property type="entry name" value="Gal_Oxase/kelch_b-propeller"/>
</dbReference>
<proteinExistence type="predicted"/>
<evidence type="ECO:0000313" key="7">
    <source>
        <dbReference type="Proteomes" id="UP000290288"/>
    </source>
</evidence>
<dbReference type="SUPFAM" id="SSF50044">
    <property type="entry name" value="SH3-domain"/>
    <property type="match status" value="1"/>
</dbReference>
<evidence type="ECO:0000256" key="4">
    <source>
        <dbReference type="SAM" id="Phobius"/>
    </source>
</evidence>
<dbReference type="EMBL" id="SDEE01000856">
    <property type="protein sequence ID" value="RXW13675.1"/>
    <property type="molecule type" value="Genomic_DNA"/>
</dbReference>
<dbReference type="InterPro" id="IPR001452">
    <property type="entry name" value="SH3_domain"/>
</dbReference>
<keyword evidence="1 2" id="KW-0728">SH3 domain</keyword>
<gene>
    <name evidence="6" type="ORF">EST38_g12177</name>
</gene>
<feature type="region of interest" description="Disordered" evidence="3">
    <location>
        <begin position="22"/>
        <end position="41"/>
    </location>
</feature>
<feature type="compositionally biased region" description="Basic and acidic residues" evidence="3">
    <location>
        <begin position="31"/>
        <end position="41"/>
    </location>
</feature>
<feature type="region of interest" description="Disordered" evidence="3">
    <location>
        <begin position="1473"/>
        <end position="1500"/>
    </location>
</feature>
<dbReference type="STRING" id="2316362.A0A4Q2D674"/>
<keyword evidence="7" id="KW-1185">Reference proteome</keyword>
<feature type="compositionally biased region" description="Basic and acidic residues" evidence="3">
    <location>
        <begin position="1480"/>
        <end position="1492"/>
    </location>
</feature>
<dbReference type="Gene3D" id="2.120.10.80">
    <property type="entry name" value="Kelch-type beta propeller"/>
    <property type="match status" value="1"/>
</dbReference>
<evidence type="ECO:0000313" key="6">
    <source>
        <dbReference type="EMBL" id="RXW13675.1"/>
    </source>
</evidence>
<sequence>MLSAPSAVRSCARRTASRALVARRNASTSSHHHDEHHHDADPHSYEGFATPFWRNVVLAGLGVAAFYKWAPAPGEDVYLTRWIAMYTRPEQYWLDINAKHTALSQEVSDQSLLFRDAKQPAVHRLRYPQRFEQHSPFLAPVGLTVSTRDLESHVASLIQISFVLDDRLSFIRQSFIHEMISFSLPFLLIPLAAAALPNVDFDRMGSVALVGAFAGLDLFQNNSVAFDAASSTLFSRDADGALTRIASTNTGGRILAGCALSDSFYFAGLFTSINGVPAVNVASYTPSSNSVAALGSNGPNGEVESVFCDPRDRKVWVGGSFSSPASAVAVWDLESDTWQQPPFGGLTGAQAKVVSITTNSSDDSLFFAGSFVTRFGSSRVLNGTNNPNIPPSSGATPFSSSLVPVPLSASQVQGSPSSSASGFSDISNILCPSEPEGPGNSWFAADGSEAVITVRTFSFMSVSGIRLGNTFQSDHGTTSFSVTTIPDNGIQSLQFVDPITGENRTCSNPCPLSTDSSVLYQDFLFPDSLAITGVQIRLSGFTGASAGLHMLQLLSSGAFASSVDDNNAISCFAPNPSNTTRTGSWAAKVANTEIAGTVQTVLVSSVPVGTSSSSGPTFTWVPYVSAAGNYDIYLLVPGCNNFQDCAERTSVKVVVFPGEDLPPNVMTIPQQNTEDASVLIYSGPILPSTPDFVTTITMSLADDPTGSGQGGRFEIVADRVQLNLRSANIDGTSAGNSTSTTVGGQRGFGFLEWPRSLTISADGTSSLPNSSITASDALGFEVLNGIGGLAGLTPAPRAISAVAHHSSGTIFFGGNFTLTAGSASGASNILAFRNGALSVLPDGGLNGAVTSLVLSGDLLFVGGSFRDTRGGTTGGRLGGLALYDVAKNTWSPLGAGVNGDVTDLGLHSGRLQVVGSFTQIESLQSGLGINAGGLATWDINSSRWVNSGGFTAGRMTLVANGTSAQFVAGNVGASRKYGASGMIMLQNGEDGVPRVSPIATDLGQSTQGSVAPAAAATAVSNRRRFHATTPWSHVSRLFTRQTPSSSLLPLPPTPESPAPAVLAGSFWEKDKKERTVVGGNFTFVQSGTSTVSQALAIYDPESGSLTGLSGTQLSGTVRAILIDGDKLYVGGQFTMADSNVNALAVYDLASNQWDINGLQPLQGASGSTPVVRSITKSSSNSGNIIVAGSFAQAGSLRCPGVCALDINSKQWNNLGSGVQGEVSSIAYAGDSQDILFAGGSLALTDNTPGNVLQYAFNTSTWTIVGSASALPGPVTAIEVNDRNASSVFAAGQADGAPFLSHWDGQNWSALDSTLTGSTTIAQLSMVPLQDTHSGQGVIQPDRMLMVSGSLVDRTYGNVSSALYDGQTIIPYIVASSPTGSSGSVSSLFRSLATFSFEQRKFLAVGVVILISIAIAAGVVFLIALIGILWTLFSRKDDKLKYEGEEEEDDSTHHRPSSLLEHINAATRTTILGTSPYQDYSTEKEDEKARSEQDPFGADASNFARAETPSDAMGGILQEETSRPAHARYSFDGTGEGELPISAGAELEVLDDRDPAWWYARDVKTGREGVVPAAYLY</sequence>
<evidence type="ECO:0000256" key="3">
    <source>
        <dbReference type="SAM" id="MobiDB-lite"/>
    </source>
</evidence>
<protein>
    <recommendedName>
        <fullName evidence="5">SH3 domain-containing protein</fullName>
    </recommendedName>
</protein>
<dbReference type="Pfam" id="PF20843">
    <property type="entry name" value="Rax2_3"/>
    <property type="match status" value="1"/>
</dbReference>
<dbReference type="Pfam" id="PF20842">
    <property type="entry name" value="Rax2_2"/>
    <property type="match status" value="1"/>
</dbReference>
<dbReference type="SUPFAM" id="SSF50965">
    <property type="entry name" value="Galactose oxidase, central domain"/>
    <property type="match status" value="3"/>
</dbReference>
<dbReference type="Pfam" id="PF00018">
    <property type="entry name" value="SH3_1"/>
    <property type="match status" value="1"/>
</dbReference>
<dbReference type="SMART" id="SM00326">
    <property type="entry name" value="SH3"/>
    <property type="match status" value="1"/>
</dbReference>
<dbReference type="InterPro" id="IPR024982">
    <property type="entry name" value="Rax2-like_C"/>
</dbReference>
<keyword evidence="4" id="KW-1133">Transmembrane helix</keyword>
<dbReference type="InterPro" id="IPR036028">
    <property type="entry name" value="SH3-like_dom_sf"/>
</dbReference>
<organism evidence="6 7">
    <name type="scientific">Candolleomyces aberdarensis</name>
    <dbReference type="NCBI Taxonomy" id="2316362"/>
    <lineage>
        <taxon>Eukaryota</taxon>
        <taxon>Fungi</taxon>
        <taxon>Dikarya</taxon>
        <taxon>Basidiomycota</taxon>
        <taxon>Agaricomycotina</taxon>
        <taxon>Agaricomycetes</taxon>
        <taxon>Agaricomycetidae</taxon>
        <taxon>Agaricales</taxon>
        <taxon>Agaricineae</taxon>
        <taxon>Psathyrellaceae</taxon>
        <taxon>Candolleomyces</taxon>
    </lineage>
</organism>
<dbReference type="InterPro" id="IPR015915">
    <property type="entry name" value="Kelch-typ_b-propeller"/>
</dbReference>
<evidence type="ECO:0000256" key="2">
    <source>
        <dbReference type="PROSITE-ProRule" id="PRU00192"/>
    </source>
</evidence>
<accession>A0A4Q2D674</accession>
<dbReference type="OrthoDB" id="2503993at2759"/>
<reference evidence="6 7" key="1">
    <citation type="submission" date="2019-01" db="EMBL/GenBank/DDBJ databases">
        <title>Draft genome sequence of Psathyrella aberdarensis IHI B618.</title>
        <authorList>
            <person name="Buettner E."/>
            <person name="Kellner H."/>
        </authorList>
    </citation>
    <scope>NUCLEOTIDE SEQUENCE [LARGE SCALE GENOMIC DNA]</scope>
    <source>
        <strain evidence="6 7">IHI B618</strain>
    </source>
</reference>
<evidence type="ECO:0000256" key="1">
    <source>
        <dbReference type="ARBA" id="ARBA00022443"/>
    </source>
</evidence>
<dbReference type="InterPro" id="IPR048265">
    <property type="entry name" value="Rax2-like_third"/>
</dbReference>
<dbReference type="Proteomes" id="UP000290288">
    <property type="component" value="Unassembled WGS sequence"/>
</dbReference>
<feature type="transmembrane region" description="Helical" evidence="4">
    <location>
        <begin position="1401"/>
        <end position="1432"/>
    </location>
</feature>
<dbReference type="PANTHER" id="PTHR31778">
    <property type="entry name" value="BUD SITE SELECTION PROTEIN RAX2"/>
    <property type="match status" value="1"/>
</dbReference>
<evidence type="ECO:0000259" key="5">
    <source>
        <dbReference type="PROSITE" id="PS50002"/>
    </source>
</evidence>
<name>A0A4Q2D674_9AGAR</name>
<keyword evidence="4" id="KW-0812">Transmembrane</keyword>
<feature type="domain" description="SH3" evidence="5">
    <location>
        <begin position="1519"/>
        <end position="1576"/>
    </location>
</feature>
<dbReference type="PANTHER" id="PTHR31778:SF2">
    <property type="entry name" value="BUD SITE SELECTION PROTEIN RAX2"/>
    <property type="match status" value="1"/>
</dbReference>